<reference evidence="3" key="1">
    <citation type="submission" date="2010-07" db="EMBL/GenBank/DDBJ databases">
        <title>The genome sequence of Gaeumannomyces graminis var. tritici strain R3-111a-1.</title>
        <authorList>
            <consortium name="The Broad Institute Genome Sequencing Platform"/>
            <person name="Ma L.-J."/>
            <person name="Dead R."/>
            <person name="Young S."/>
            <person name="Zeng Q."/>
            <person name="Koehrsen M."/>
            <person name="Alvarado L."/>
            <person name="Berlin A."/>
            <person name="Chapman S.B."/>
            <person name="Chen Z."/>
            <person name="Freedman E."/>
            <person name="Gellesch M."/>
            <person name="Goldberg J."/>
            <person name="Griggs A."/>
            <person name="Gujja S."/>
            <person name="Heilman E.R."/>
            <person name="Heiman D."/>
            <person name="Hepburn T."/>
            <person name="Howarth C."/>
            <person name="Jen D."/>
            <person name="Larson L."/>
            <person name="Mehta T."/>
            <person name="Neiman D."/>
            <person name="Pearson M."/>
            <person name="Roberts A."/>
            <person name="Saif S."/>
            <person name="Shea T."/>
            <person name="Shenoy N."/>
            <person name="Sisk P."/>
            <person name="Stolte C."/>
            <person name="Sykes S."/>
            <person name="Walk T."/>
            <person name="White J."/>
            <person name="Yandava C."/>
            <person name="Haas B."/>
            <person name="Nusbaum C."/>
            <person name="Birren B."/>
        </authorList>
    </citation>
    <scope>NUCLEOTIDE SEQUENCE [LARGE SCALE GENOMIC DNA]</scope>
    <source>
        <strain evidence="3">R3-111a-1</strain>
    </source>
</reference>
<gene>
    <name evidence="2" type="primary">20343832</name>
    <name evidence="1" type="ORF">GGTG_03374</name>
</gene>
<reference evidence="1" key="2">
    <citation type="submission" date="2010-07" db="EMBL/GenBank/DDBJ databases">
        <authorList>
            <consortium name="The Broad Institute Genome Sequencing Platform"/>
            <consortium name="Broad Institute Genome Sequencing Center for Infectious Disease"/>
            <person name="Ma L.-J."/>
            <person name="Dead R."/>
            <person name="Young S."/>
            <person name="Zeng Q."/>
            <person name="Koehrsen M."/>
            <person name="Alvarado L."/>
            <person name="Berlin A."/>
            <person name="Chapman S.B."/>
            <person name="Chen Z."/>
            <person name="Freedman E."/>
            <person name="Gellesch M."/>
            <person name="Goldberg J."/>
            <person name="Griggs A."/>
            <person name="Gujja S."/>
            <person name="Heilman E.R."/>
            <person name="Heiman D."/>
            <person name="Hepburn T."/>
            <person name="Howarth C."/>
            <person name="Jen D."/>
            <person name="Larson L."/>
            <person name="Mehta T."/>
            <person name="Neiman D."/>
            <person name="Pearson M."/>
            <person name="Roberts A."/>
            <person name="Saif S."/>
            <person name="Shea T."/>
            <person name="Shenoy N."/>
            <person name="Sisk P."/>
            <person name="Stolte C."/>
            <person name="Sykes S."/>
            <person name="Walk T."/>
            <person name="White J."/>
            <person name="Yandava C."/>
            <person name="Haas B."/>
            <person name="Nusbaum C."/>
            <person name="Birren B."/>
        </authorList>
    </citation>
    <scope>NUCLEOTIDE SEQUENCE</scope>
    <source>
        <strain evidence="1">R3-111a-1</strain>
    </source>
</reference>
<dbReference type="RefSeq" id="XP_009219417.1">
    <property type="nucleotide sequence ID" value="XM_009221153.1"/>
</dbReference>
<proteinExistence type="predicted"/>
<dbReference type="AlphaFoldDB" id="J3NQ16"/>
<organism evidence="1">
    <name type="scientific">Gaeumannomyces tritici (strain R3-111a-1)</name>
    <name type="common">Wheat and barley take-all root rot fungus</name>
    <name type="synonym">Gaeumannomyces graminis var. tritici</name>
    <dbReference type="NCBI Taxonomy" id="644352"/>
    <lineage>
        <taxon>Eukaryota</taxon>
        <taxon>Fungi</taxon>
        <taxon>Dikarya</taxon>
        <taxon>Ascomycota</taxon>
        <taxon>Pezizomycotina</taxon>
        <taxon>Sordariomycetes</taxon>
        <taxon>Sordariomycetidae</taxon>
        <taxon>Magnaporthales</taxon>
        <taxon>Magnaporthaceae</taxon>
        <taxon>Gaeumannomyces</taxon>
    </lineage>
</organism>
<dbReference type="GeneID" id="20343832"/>
<reference evidence="2" key="5">
    <citation type="submission" date="2018-04" db="UniProtKB">
        <authorList>
            <consortium name="EnsemblFungi"/>
        </authorList>
    </citation>
    <scope>IDENTIFICATION</scope>
    <source>
        <strain evidence="2">R3-111a-1</strain>
    </source>
</reference>
<name>J3NQ16_GAET3</name>
<dbReference type="EMBL" id="GL385396">
    <property type="protein sequence ID" value="EJT78272.1"/>
    <property type="molecule type" value="Genomic_DNA"/>
</dbReference>
<keyword evidence="3" id="KW-1185">Reference proteome</keyword>
<evidence type="ECO:0000313" key="1">
    <source>
        <dbReference type="EMBL" id="EJT78272.1"/>
    </source>
</evidence>
<evidence type="ECO:0000313" key="2">
    <source>
        <dbReference type="EnsemblFungi" id="EJT78272"/>
    </source>
</evidence>
<reference evidence="1" key="3">
    <citation type="submission" date="2010-09" db="EMBL/GenBank/DDBJ databases">
        <title>Annotation of Gaeumannomyces graminis var. tritici R3-111a-1.</title>
        <authorList>
            <consortium name="The Broad Institute Genome Sequencing Platform"/>
            <person name="Ma L.-J."/>
            <person name="Dead R."/>
            <person name="Young S.K."/>
            <person name="Zeng Q."/>
            <person name="Gargeya S."/>
            <person name="Fitzgerald M."/>
            <person name="Haas B."/>
            <person name="Abouelleil A."/>
            <person name="Alvarado L."/>
            <person name="Arachchi H.M."/>
            <person name="Berlin A."/>
            <person name="Brown A."/>
            <person name="Chapman S.B."/>
            <person name="Chen Z."/>
            <person name="Dunbar C."/>
            <person name="Freedman E."/>
            <person name="Gearin G."/>
            <person name="Gellesch M."/>
            <person name="Goldberg J."/>
            <person name="Griggs A."/>
            <person name="Gujja S."/>
            <person name="Heiman D."/>
            <person name="Howarth C."/>
            <person name="Larson L."/>
            <person name="Lui A."/>
            <person name="MacDonald P.J.P."/>
            <person name="Mehta T."/>
            <person name="Montmayeur A."/>
            <person name="Murphy C."/>
            <person name="Neiman D."/>
            <person name="Pearson M."/>
            <person name="Priest M."/>
            <person name="Roberts A."/>
            <person name="Saif S."/>
            <person name="Shea T."/>
            <person name="Shenoy N."/>
            <person name="Sisk P."/>
            <person name="Stolte C."/>
            <person name="Sykes S."/>
            <person name="Yandava C."/>
            <person name="Wortman J."/>
            <person name="Nusbaum C."/>
            <person name="Birren B."/>
        </authorList>
    </citation>
    <scope>NUCLEOTIDE SEQUENCE</scope>
    <source>
        <strain evidence="1">R3-111a-1</strain>
    </source>
</reference>
<reference evidence="2" key="4">
    <citation type="journal article" date="2015" name="G3 (Bethesda)">
        <title>Genome sequences of three phytopathogenic species of the Magnaporthaceae family of fungi.</title>
        <authorList>
            <person name="Okagaki L.H."/>
            <person name="Nunes C.C."/>
            <person name="Sailsbery J."/>
            <person name="Clay B."/>
            <person name="Brown D."/>
            <person name="John T."/>
            <person name="Oh Y."/>
            <person name="Young N."/>
            <person name="Fitzgerald M."/>
            <person name="Haas B.J."/>
            <person name="Zeng Q."/>
            <person name="Young S."/>
            <person name="Adiconis X."/>
            <person name="Fan L."/>
            <person name="Levin J.Z."/>
            <person name="Mitchell T.K."/>
            <person name="Okubara P.A."/>
            <person name="Farman M.L."/>
            <person name="Kohn L.M."/>
            <person name="Birren B."/>
            <person name="Ma L.-J."/>
            <person name="Dean R.A."/>
        </authorList>
    </citation>
    <scope>NUCLEOTIDE SEQUENCE</scope>
    <source>
        <strain evidence="2">R3-111a-1</strain>
    </source>
</reference>
<dbReference type="EnsemblFungi" id="EJT78272">
    <property type="protein sequence ID" value="EJT78272"/>
    <property type="gene ID" value="GGTG_03374"/>
</dbReference>
<evidence type="ECO:0000313" key="3">
    <source>
        <dbReference type="Proteomes" id="UP000006039"/>
    </source>
</evidence>
<accession>J3NQ16</accession>
<dbReference type="VEuPathDB" id="FungiDB:GGTG_03374"/>
<protein>
    <submittedName>
        <fullName evidence="1 2">Uncharacterized protein</fullName>
    </submittedName>
</protein>
<dbReference type="Proteomes" id="UP000006039">
    <property type="component" value="Unassembled WGS sequence"/>
</dbReference>
<sequence length="72" mass="7553">MFALPAAGGSTSTARTVFRSGFWTFHAKVVTARPSRAAEITGTAETRIDERSSHAGSIRFLVVVDLQATAGG</sequence>
<dbReference type="HOGENOM" id="CLU_2722376_0_0_1"/>